<evidence type="ECO:0000256" key="10">
    <source>
        <dbReference type="ARBA" id="ARBA00023235"/>
    </source>
</evidence>
<dbReference type="InterPro" id="IPR027417">
    <property type="entry name" value="P-loop_NTPase"/>
</dbReference>
<dbReference type="SUPFAM" id="SSF52980">
    <property type="entry name" value="Restriction endonuclease-like"/>
    <property type="match status" value="1"/>
</dbReference>
<dbReference type="InterPro" id="IPR014016">
    <property type="entry name" value="UvrD-like_ATP-bd"/>
</dbReference>
<dbReference type="InterPro" id="IPR000212">
    <property type="entry name" value="DNA_helicase_UvrD/REP"/>
</dbReference>
<dbReference type="InterPro" id="IPR011335">
    <property type="entry name" value="Restrct_endonuc-II-like"/>
</dbReference>
<dbReference type="EC" id="5.6.2.4" evidence="12"/>
<dbReference type="InterPro" id="IPR011604">
    <property type="entry name" value="PDDEXK-like_dom_sf"/>
</dbReference>
<reference evidence="18" key="2">
    <citation type="submission" date="2021-04" db="EMBL/GenBank/DDBJ databases">
        <authorList>
            <person name="Gilroy R."/>
        </authorList>
    </citation>
    <scope>NUCLEOTIDE SEQUENCE</scope>
    <source>
        <strain evidence="18">1282</strain>
    </source>
</reference>
<evidence type="ECO:0000256" key="14">
    <source>
        <dbReference type="PROSITE-ProRule" id="PRU00560"/>
    </source>
</evidence>
<dbReference type="Proteomes" id="UP000823915">
    <property type="component" value="Unassembled WGS sequence"/>
</dbReference>
<dbReference type="CDD" id="cd17932">
    <property type="entry name" value="DEXQc_UvrD"/>
    <property type="match status" value="1"/>
</dbReference>
<dbReference type="InterPro" id="IPR038726">
    <property type="entry name" value="PDDEXK_AddAB-type"/>
</dbReference>
<evidence type="ECO:0000256" key="12">
    <source>
        <dbReference type="ARBA" id="ARBA00034808"/>
    </source>
</evidence>
<dbReference type="GO" id="GO:0033202">
    <property type="term" value="C:DNA helicase complex"/>
    <property type="evidence" value="ECO:0007669"/>
    <property type="project" value="TreeGrafter"/>
</dbReference>
<dbReference type="GO" id="GO:0043138">
    <property type="term" value="F:3'-5' DNA helicase activity"/>
    <property type="evidence" value="ECO:0007669"/>
    <property type="project" value="UniProtKB-EC"/>
</dbReference>
<comment type="caution">
    <text evidence="18">The sequence shown here is derived from an EMBL/GenBank/DDBJ whole genome shotgun (WGS) entry which is preliminary data.</text>
</comment>
<evidence type="ECO:0000256" key="2">
    <source>
        <dbReference type="ARBA" id="ARBA00022741"/>
    </source>
</evidence>
<evidence type="ECO:0000256" key="4">
    <source>
        <dbReference type="ARBA" id="ARBA00022801"/>
    </source>
</evidence>
<organism evidence="18 19">
    <name type="scientific">Candidatus Acutalibacter pullistercoris</name>
    <dbReference type="NCBI Taxonomy" id="2838418"/>
    <lineage>
        <taxon>Bacteria</taxon>
        <taxon>Bacillati</taxon>
        <taxon>Bacillota</taxon>
        <taxon>Clostridia</taxon>
        <taxon>Eubacteriales</taxon>
        <taxon>Acutalibacteraceae</taxon>
        <taxon>Acutalibacter</taxon>
    </lineage>
</organism>
<protein>
    <recommendedName>
        <fullName evidence="12">DNA 3'-5' helicase</fullName>
        <ecNumber evidence="12">5.6.2.4</ecNumber>
    </recommendedName>
</protein>
<reference evidence="18" key="1">
    <citation type="journal article" date="2021" name="PeerJ">
        <title>Extensive microbial diversity within the chicken gut microbiome revealed by metagenomics and culture.</title>
        <authorList>
            <person name="Gilroy R."/>
            <person name="Ravi A."/>
            <person name="Getino M."/>
            <person name="Pursley I."/>
            <person name="Horton D.L."/>
            <person name="Alikhan N.F."/>
            <person name="Baker D."/>
            <person name="Gharbi K."/>
            <person name="Hall N."/>
            <person name="Watson M."/>
            <person name="Adriaenssens E.M."/>
            <person name="Foster-Nyarko E."/>
            <person name="Jarju S."/>
            <person name="Secka A."/>
            <person name="Antonio M."/>
            <person name="Oren A."/>
            <person name="Chaudhuri R.R."/>
            <person name="La Ragione R."/>
            <person name="Hildebrand F."/>
            <person name="Pallen M.J."/>
        </authorList>
    </citation>
    <scope>NUCLEOTIDE SEQUENCE</scope>
    <source>
        <strain evidence="18">1282</strain>
    </source>
</reference>
<keyword evidence="10" id="KW-0413">Isomerase</keyword>
<dbReference type="GO" id="GO:0000725">
    <property type="term" value="P:recombinational repair"/>
    <property type="evidence" value="ECO:0007669"/>
    <property type="project" value="TreeGrafter"/>
</dbReference>
<dbReference type="GO" id="GO:0003677">
    <property type="term" value="F:DNA binding"/>
    <property type="evidence" value="ECO:0007669"/>
    <property type="project" value="UniProtKB-KW"/>
</dbReference>
<dbReference type="PANTHER" id="PTHR11070">
    <property type="entry name" value="UVRD / RECB / PCRA DNA HELICASE FAMILY MEMBER"/>
    <property type="match status" value="1"/>
</dbReference>
<evidence type="ECO:0000256" key="3">
    <source>
        <dbReference type="ARBA" id="ARBA00022763"/>
    </source>
</evidence>
<dbReference type="EMBL" id="DXDU01000059">
    <property type="protein sequence ID" value="HIY26273.1"/>
    <property type="molecule type" value="Genomic_DNA"/>
</dbReference>
<dbReference type="GO" id="GO:0005524">
    <property type="term" value="F:ATP binding"/>
    <property type="evidence" value="ECO:0007669"/>
    <property type="project" value="UniProtKB-UniRule"/>
</dbReference>
<keyword evidence="3" id="KW-0227">DNA damage</keyword>
<dbReference type="NCBIfam" id="TIGR02785">
    <property type="entry name" value="addA_Gpos"/>
    <property type="match status" value="1"/>
</dbReference>
<dbReference type="SUPFAM" id="SSF52540">
    <property type="entry name" value="P-loop containing nucleoside triphosphate hydrolases"/>
    <property type="match status" value="1"/>
</dbReference>
<keyword evidence="6" id="KW-0269">Exonuclease</keyword>
<dbReference type="GO" id="GO:0006302">
    <property type="term" value="P:double-strand break repair"/>
    <property type="evidence" value="ECO:0007669"/>
    <property type="project" value="InterPro"/>
</dbReference>
<evidence type="ECO:0000256" key="7">
    <source>
        <dbReference type="ARBA" id="ARBA00022840"/>
    </source>
</evidence>
<keyword evidence="2 14" id="KW-0547">Nucleotide-binding</keyword>
<keyword evidence="4 14" id="KW-0378">Hydrolase</keyword>
<dbReference type="PROSITE" id="PS51198">
    <property type="entry name" value="UVRD_HELICASE_ATP_BIND"/>
    <property type="match status" value="1"/>
</dbReference>
<dbReference type="AlphaFoldDB" id="A0A9D2BZM0"/>
<name>A0A9D2BZM0_9FIRM</name>
<evidence type="ECO:0000256" key="5">
    <source>
        <dbReference type="ARBA" id="ARBA00022806"/>
    </source>
</evidence>
<evidence type="ECO:0000256" key="15">
    <source>
        <dbReference type="SAM" id="MobiDB-lite"/>
    </source>
</evidence>
<evidence type="ECO:0000259" key="17">
    <source>
        <dbReference type="PROSITE" id="PS51217"/>
    </source>
</evidence>
<dbReference type="PROSITE" id="PS51217">
    <property type="entry name" value="UVRD_HELICASE_CTER"/>
    <property type="match status" value="1"/>
</dbReference>
<feature type="region of interest" description="Disordered" evidence="15">
    <location>
        <begin position="924"/>
        <end position="943"/>
    </location>
</feature>
<sequence length="1173" mass="130157">MAERTWTKSQADAIAARRGTVLVAAAAGSGKTAVLVERAVERLTDKERPTPADRMLIVTFTKAAAAEMRARLESRLRQMLREDPKNGNLRRQVILLSQAHIGTVDSFCAEMVREFFHQLDISPDFKILSDKQEEELVSAALAEAVGEAFEAGTMGPLADAFSGERDDRRLTHMVSSLYRYMQSHPFPERWLWEKVALYEAGDASQWERVILEYARETAEYGVRLLTAALEEAREDQALEGSFGPAMAQDRQALEALGEAAAAGDWDEAAALQQNYAQARRGRLPAEHKDDPLFSRLENCRKEVKKAVEDLGRCLGVSREQGRGELAQAAPLVRGLAELTLDFSRRYQEKKRDRNFLDYSDLEHGAVALFCREDGSPTDLAREVSGRFEEIMIDEYQDINQVQDMLFRAVSRGEENLFMVGDVKQSIYGFRQAMPEIFLRARESYPPYDRERDQYPASIALDRNFRSRKEVVDTVNFVFSRLMSKEAGDIDYTGGERLVCAASYEEKPGCQTELQFLQREDGASAEEVEAAFIARRIKEMMAGGFTVTEKDGERPVGYGDFCVLLRSANRYAHSYARELEKLGIPARAAVSGGFFAAPEIQVMLSLLQVIDNPNQDIPLLAVLMSPLYGFSADDAGRLRAQDRKEPVYASLVRGAQEDPRCAQVLKDLEQYRGLAAALPADSFLTLLYGRTGYTDMVLAMEEGEERLANLRLLQRYARDYENTGAGGISGFLRFLDRLRQNSSDLQAAELAPGEGAAVSILSIHKSKGLEFPVCIVAGCGRNFVSDQREDVLLHPQLGLGVKLRDPLGTARYTTTVREAIALETARNAGAEELRVLYVALTRAKEKLILVASGEHLDRSLEKWGMEAAGGEIPAYSVRKGKNAGQWLALCALCHPDGGELRKLAGVGASAVRREDYTPWVIGFSSQGRGGPAQEREEPQAAPPDQALTQRLRQRMEFIYPYAGSLGVPAKVAASRLAAAQGAGREIALSRPPWLGAKGMTPAQRGTALHAYFQFADFAAAAQDPHGELDRLVAQDYLSPQQGEAVDLRRVGKFFASPLGQRVLRSPQVEKERRFTAVIPAYLAKPQGELQGAGEEEVVLQGAVDCTFVEDGRLHIIDFKTDRVTDPQELWDRYGPQIRLYGYAMEEVTGLQVGELSFYSTYLGQAVSRPYHEEN</sequence>
<gene>
    <name evidence="18" type="primary">addA</name>
    <name evidence="18" type="ORF">H9838_03765</name>
</gene>
<dbReference type="Pfam" id="PF13361">
    <property type="entry name" value="UvrD_C"/>
    <property type="match status" value="1"/>
</dbReference>
<proteinExistence type="predicted"/>
<keyword evidence="9" id="KW-0234">DNA repair</keyword>
<evidence type="ECO:0000259" key="16">
    <source>
        <dbReference type="PROSITE" id="PS51198"/>
    </source>
</evidence>
<dbReference type="Gene3D" id="3.90.320.10">
    <property type="match status" value="1"/>
</dbReference>
<evidence type="ECO:0000256" key="6">
    <source>
        <dbReference type="ARBA" id="ARBA00022839"/>
    </source>
</evidence>
<feature type="domain" description="UvrD-like helicase C-terminal" evidence="17">
    <location>
        <begin position="468"/>
        <end position="767"/>
    </location>
</feature>
<evidence type="ECO:0000256" key="13">
    <source>
        <dbReference type="ARBA" id="ARBA00048988"/>
    </source>
</evidence>
<evidence type="ECO:0000256" key="11">
    <source>
        <dbReference type="ARBA" id="ARBA00034617"/>
    </source>
</evidence>
<evidence type="ECO:0000313" key="18">
    <source>
        <dbReference type="EMBL" id="HIY26273.1"/>
    </source>
</evidence>
<dbReference type="Pfam" id="PF12705">
    <property type="entry name" value="PDDEXK_1"/>
    <property type="match status" value="1"/>
</dbReference>
<accession>A0A9D2BZM0</accession>
<keyword evidence="1" id="KW-0540">Nuclease</keyword>
<dbReference type="GO" id="GO:0004527">
    <property type="term" value="F:exonuclease activity"/>
    <property type="evidence" value="ECO:0007669"/>
    <property type="project" value="UniProtKB-KW"/>
</dbReference>
<evidence type="ECO:0000256" key="1">
    <source>
        <dbReference type="ARBA" id="ARBA00022722"/>
    </source>
</evidence>
<evidence type="ECO:0000256" key="9">
    <source>
        <dbReference type="ARBA" id="ARBA00023204"/>
    </source>
</evidence>
<dbReference type="InterPro" id="IPR014017">
    <property type="entry name" value="DNA_helicase_UvrD-like_C"/>
</dbReference>
<dbReference type="InterPro" id="IPR014152">
    <property type="entry name" value="AddA"/>
</dbReference>
<dbReference type="Pfam" id="PF00580">
    <property type="entry name" value="UvrD-helicase"/>
    <property type="match status" value="1"/>
</dbReference>
<comment type="catalytic activity">
    <reaction evidence="13">
        <text>ATP + H2O = ADP + phosphate + H(+)</text>
        <dbReference type="Rhea" id="RHEA:13065"/>
        <dbReference type="ChEBI" id="CHEBI:15377"/>
        <dbReference type="ChEBI" id="CHEBI:15378"/>
        <dbReference type="ChEBI" id="CHEBI:30616"/>
        <dbReference type="ChEBI" id="CHEBI:43474"/>
        <dbReference type="ChEBI" id="CHEBI:456216"/>
        <dbReference type="EC" id="5.6.2.4"/>
    </reaction>
</comment>
<dbReference type="PANTHER" id="PTHR11070:SF48">
    <property type="entry name" value="ATP-DEPENDENT HELICASE_NUCLEASE SUBUNIT A"/>
    <property type="match status" value="1"/>
</dbReference>
<evidence type="ECO:0000313" key="19">
    <source>
        <dbReference type="Proteomes" id="UP000823915"/>
    </source>
</evidence>
<feature type="domain" description="UvrD-like helicase ATP-binding" evidence="16">
    <location>
        <begin position="4"/>
        <end position="467"/>
    </location>
</feature>
<keyword evidence="5 14" id="KW-0347">Helicase</keyword>
<keyword evidence="7 14" id="KW-0067">ATP-binding</keyword>
<feature type="binding site" evidence="14">
    <location>
        <begin position="25"/>
        <end position="32"/>
    </location>
    <ligand>
        <name>ATP</name>
        <dbReference type="ChEBI" id="CHEBI:30616"/>
    </ligand>
</feature>
<comment type="catalytic activity">
    <reaction evidence="11">
        <text>Couples ATP hydrolysis with the unwinding of duplex DNA by translocating in the 3'-5' direction.</text>
        <dbReference type="EC" id="5.6.2.4"/>
    </reaction>
</comment>
<keyword evidence="8" id="KW-0238">DNA-binding</keyword>
<dbReference type="Gene3D" id="3.40.50.300">
    <property type="entry name" value="P-loop containing nucleotide triphosphate hydrolases"/>
    <property type="match status" value="4"/>
</dbReference>
<dbReference type="GO" id="GO:0005829">
    <property type="term" value="C:cytosol"/>
    <property type="evidence" value="ECO:0007669"/>
    <property type="project" value="TreeGrafter"/>
</dbReference>
<evidence type="ECO:0000256" key="8">
    <source>
        <dbReference type="ARBA" id="ARBA00023125"/>
    </source>
</evidence>